<comment type="similarity">
    <text evidence="1">Belongs to the WAPL family.</text>
</comment>
<comment type="caution">
    <text evidence="4">The sequence shown here is derived from an EMBL/GenBank/DDBJ whole genome shotgun (WGS) entry which is preliminary data.</text>
</comment>
<dbReference type="EMBL" id="JAPWDV010000003">
    <property type="protein sequence ID" value="KAJ6216557.1"/>
    <property type="molecule type" value="Genomic_DNA"/>
</dbReference>
<dbReference type="Proteomes" id="UP001142055">
    <property type="component" value="Chromosome 3"/>
</dbReference>
<dbReference type="SUPFAM" id="SSF48371">
    <property type="entry name" value="ARM repeat"/>
    <property type="match status" value="1"/>
</dbReference>
<feature type="compositionally biased region" description="Polar residues" evidence="2">
    <location>
        <begin position="40"/>
        <end position="55"/>
    </location>
</feature>
<evidence type="ECO:0000259" key="3">
    <source>
        <dbReference type="PROSITE" id="PS51271"/>
    </source>
</evidence>
<evidence type="ECO:0000313" key="5">
    <source>
        <dbReference type="Proteomes" id="UP001142055"/>
    </source>
</evidence>
<dbReference type="InterPro" id="IPR016024">
    <property type="entry name" value="ARM-type_fold"/>
</dbReference>
<evidence type="ECO:0000256" key="2">
    <source>
        <dbReference type="SAM" id="MobiDB-lite"/>
    </source>
</evidence>
<gene>
    <name evidence="4" type="ORF">RDWZM_007714</name>
</gene>
<dbReference type="PANTHER" id="PTHR22100:SF13">
    <property type="entry name" value="WINGS APART-LIKE PROTEIN HOMOLOG"/>
    <property type="match status" value="1"/>
</dbReference>
<feature type="region of interest" description="Disordered" evidence="2">
    <location>
        <begin position="1"/>
        <end position="26"/>
    </location>
</feature>
<feature type="region of interest" description="Disordered" evidence="2">
    <location>
        <begin position="341"/>
        <end position="360"/>
    </location>
</feature>
<evidence type="ECO:0000313" key="4">
    <source>
        <dbReference type="EMBL" id="KAJ6216557.1"/>
    </source>
</evidence>
<dbReference type="Pfam" id="PF07814">
    <property type="entry name" value="WAPL"/>
    <property type="match status" value="1"/>
</dbReference>
<feature type="compositionally biased region" description="Polar residues" evidence="2">
    <location>
        <begin position="343"/>
        <end position="360"/>
    </location>
</feature>
<accession>A0A9Q0M328</accession>
<dbReference type="OMA" id="QMTEAMQ"/>
<feature type="compositionally biased region" description="Low complexity" evidence="2">
    <location>
        <begin position="13"/>
        <end position="26"/>
    </location>
</feature>
<dbReference type="InterPro" id="IPR011989">
    <property type="entry name" value="ARM-like"/>
</dbReference>
<feature type="domain" description="WAPL" evidence="3">
    <location>
        <begin position="442"/>
        <end position="900"/>
    </location>
</feature>
<dbReference type="AlphaFoldDB" id="A0A9Q0M328"/>
<dbReference type="PROSITE" id="PS51271">
    <property type="entry name" value="WAPL"/>
    <property type="match status" value="1"/>
</dbReference>
<proteinExistence type="inferred from homology"/>
<keyword evidence="5" id="KW-1185">Reference proteome</keyword>
<sequence length="923" mass="104322">MKSYSRKFGSVKSAGSFSTSPSATASAAAVSVTKFGQATFTSVRRNDYENGSSKHNYVPLKKSIAEEETITKNQSETKPAPKVYKFFKSRSGGTTPQAPLNKSYNNSTPKPLVLNSSTRDDGTKRGSSSTGKSPNTYSRNRTDKSNITKTVNISENKSCEIQVCGDKTIKKIISPTKTTQFIIRNNTSVRGATLKPVSTPSNVPSISKGIRASRRLKGIEPEAVSAARKSQTIHVMFNKGESSDIEQFDATKNSTNGNNCTTLIEEVKDDYLDEDSKVQDEQMELDDSNMGKDIEFTSDSKIDNECKSEDEVEATTKDIIANKLDAEESLAPVEDLNKESITHLPQSQSSNDAETNLNTNSEVDFQITKKEEESEFEKVETKSVLNRPKKKIFFNRDRSKVEFNTKSFFASTTKDEFDVEMDTNNTTSTAPPVNAEKKNGHDNEEDDQYIKLKRIKKAHQCHDLGETEQFDEDIKYYLSGIVSTNPKSMRCLSIIGLSQQAMRPEFRMHLRAHDDMPRIIKALMDAPQDPYLALCTATLMFVYNQDRLTMDIDPNALSLMLELLETRSDECNQVEEKQRAKVVPLVEEMKNKGHAKYLKLNEITAGKLAMETLLGLTSKRAGDWFKVELRKMKGIDFIVNTVLRCAENYSEEGQMIKIDRCMHVLENVTFNNVENQLYITNYNDSKFISVCISLLENCKSKIINSTDSKVFLSAFFSILRVFTNLTSESVDGCKVFGTFSGIMELLLESVFELPSFIMPDQRFDLMVIILCLCINLVEFCEHIRQLVITSSKYTTKLIEFLFKKIEEAAQVEQQTDHLLESHETVQMTEAMQDNLLMQMISKSGTHMEHSLLSACVCLLFGCCIQDNEENMNILKESLPNMSFDPLIEMLEKLRDFAHLADIMTQKGKERVQRVLQIFKMYKK</sequence>
<dbReference type="PANTHER" id="PTHR22100">
    <property type="entry name" value="WINGS APART-LIKE PROTEIN HOMOLOG"/>
    <property type="match status" value="1"/>
</dbReference>
<organism evidence="4 5">
    <name type="scientific">Blomia tropicalis</name>
    <name type="common">Mite</name>
    <dbReference type="NCBI Taxonomy" id="40697"/>
    <lineage>
        <taxon>Eukaryota</taxon>
        <taxon>Metazoa</taxon>
        <taxon>Ecdysozoa</taxon>
        <taxon>Arthropoda</taxon>
        <taxon>Chelicerata</taxon>
        <taxon>Arachnida</taxon>
        <taxon>Acari</taxon>
        <taxon>Acariformes</taxon>
        <taxon>Sarcoptiformes</taxon>
        <taxon>Astigmata</taxon>
        <taxon>Glycyphagoidea</taxon>
        <taxon>Echimyopodidae</taxon>
        <taxon>Blomia</taxon>
    </lineage>
</organism>
<evidence type="ECO:0000256" key="1">
    <source>
        <dbReference type="ARBA" id="ARBA00006854"/>
    </source>
</evidence>
<feature type="compositionally biased region" description="Polar residues" evidence="2">
    <location>
        <begin position="91"/>
        <end position="117"/>
    </location>
</feature>
<dbReference type="Gene3D" id="1.25.10.10">
    <property type="entry name" value="Leucine-rich Repeat Variant"/>
    <property type="match status" value="1"/>
</dbReference>
<dbReference type="InterPro" id="IPR022771">
    <property type="entry name" value="WAPL_C"/>
</dbReference>
<reference evidence="4" key="1">
    <citation type="submission" date="2022-12" db="EMBL/GenBank/DDBJ databases">
        <title>Genome assemblies of Blomia tropicalis.</title>
        <authorList>
            <person name="Cui Y."/>
        </authorList>
    </citation>
    <scope>NUCLEOTIDE SEQUENCE</scope>
    <source>
        <tissue evidence="4">Adult mites</tissue>
    </source>
</reference>
<feature type="region of interest" description="Disordered" evidence="2">
    <location>
        <begin position="423"/>
        <end position="443"/>
    </location>
</feature>
<protein>
    <recommendedName>
        <fullName evidence="3">WAPL domain-containing protein</fullName>
    </recommendedName>
</protein>
<dbReference type="InterPro" id="IPR039874">
    <property type="entry name" value="WAPL"/>
</dbReference>
<name>A0A9Q0M328_BLOTA</name>
<feature type="region of interest" description="Disordered" evidence="2">
    <location>
        <begin position="40"/>
        <end position="149"/>
    </location>
</feature>
<dbReference type="InterPro" id="IPR012502">
    <property type="entry name" value="WAPL_dom"/>
</dbReference>